<sequence length="437" mass="49607">MKRNRAVVAGGSIAGMLAARVLSEFFNEVLVIEKDKSAELGMNRKGVPQSAHGHVLLKSGEEILEEFFPGIIEELSQKGAKKTDFARDLVWSHHGRQKIRFASNVFISQQSRPLLERQILKRLEKMSNIHYRFGCKVKSLLFNRNEMDRVVFKDEEGLITELSADLLIDASGAAALHNQWLRDSGFRTPPKTEVKVDLFYASMVYKGFSPGTMDWHSLLAYPNPPEIDCGGTISPIEGNRMLVTLIGYGTKDVPNDADSFMRYAKTLEHPDLYEVIKNELPYSQKVEVYRFPALRRYHIEKLKDFPSGLLVMGDAICRIDPVFAQGMSLAAMEAKALKELLMKETTKKQLTKSYHKKVGNILQIPWLIALTEDFRFRTTKGRKPIGLSMLQWFVKKVVAASTHNEDVYTQFIQVLHLKKHPISLARPVIIAKVFKNS</sequence>
<dbReference type="PANTHER" id="PTHR43422">
    <property type="entry name" value="THIAMINE THIAZOLE SYNTHASE"/>
    <property type="match status" value="1"/>
</dbReference>
<evidence type="ECO:0000313" key="3">
    <source>
        <dbReference type="Proteomes" id="UP000587942"/>
    </source>
</evidence>
<proteinExistence type="predicted"/>
<evidence type="ECO:0000313" key="2">
    <source>
        <dbReference type="EMBL" id="NKE06219.1"/>
    </source>
</evidence>
<comment type="caution">
    <text evidence="2">The sequence shown here is derived from an EMBL/GenBank/DDBJ whole genome shotgun (WGS) entry which is preliminary data.</text>
</comment>
<dbReference type="InterPro" id="IPR002938">
    <property type="entry name" value="FAD-bd"/>
</dbReference>
<dbReference type="PANTHER" id="PTHR43422:SF3">
    <property type="entry name" value="THIAMINE THIAZOLE SYNTHASE"/>
    <property type="match status" value="1"/>
</dbReference>
<dbReference type="Pfam" id="PF01494">
    <property type="entry name" value="FAD_binding_3"/>
    <property type="match status" value="1"/>
</dbReference>
<name>A0A846THH4_9BACI</name>
<dbReference type="EMBL" id="JAAVUM010000007">
    <property type="protein sequence ID" value="NKE06219.1"/>
    <property type="molecule type" value="Genomic_DNA"/>
</dbReference>
<dbReference type="AlphaFoldDB" id="A0A846THH4"/>
<accession>A0A846THH4</accession>
<feature type="domain" description="FAD-binding" evidence="1">
    <location>
        <begin position="6"/>
        <end position="357"/>
    </location>
</feature>
<evidence type="ECO:0000259" key="1">
    <source>
        <dbReference type="Pfam" id="PF01494"/>
    </source>
</evidence>
<dbReference type="Gene3D" id="3.50.50.60">
    <property type="entry name" value="FAD/NAD(P)-binding domain"/>
    <property type="match status" value="1"/>
</dbReference>
<protein>
    <submittedName>
        <fullName evidence="2">FAD-binding domain protein</fullName>
    </submittedName>
</protein>
<organism evidence="2 3">
    <name type="scientific">Mesobacillus selenatarsenatis</name>
    <dbReference type="NCBI Taxonomy" id="388741"/>
    <lineage>
        <taxon>Bacteria</taxon>
        <taxon>Bacillati</taxon>
        <taxon>Bacillota</taxon>
        <taxon>Bacilli</taxon>
        <taxon>Bacillales</taxon>
        <taxon>Bacillaceae</taxon>
        <taxon>Mesobacillus</taxon>
    </lineage>
</organism>
<gene>
    <name evidence="2" type="ORF">GWK17_12180</name>
</gene>
<reference evidence="2 3" key="1">
    <citation type="submission" date="2020-03" db="EMBL/GenBank/DDBJ databases">
        <authorList>
            <person name="Sun Q."/>
        </authorList>
    </citation>
    <scope>NUCLEOTIDE SEQUENCE [LARGE SCALE GENOMIC DNA]</scope>
    <source>
        <strain evidence="2 3">KACC 21451</strain>
    </source>
</reference>
<dbReference type="GO" id="GO:0071949">
    <property type="term" value="F:FAD binding"/>
    <property type="evidence" value="ECO:0007669"/>
    <property type="project" value="InterPro"/>
</dbReference>
<dbReference type="SUPFAM" id="SSF51905">
    <property type="entry name" value="FAD/NAD(P)-binding domain"/>
    <property type="match status" value="1"/>
</dbReference>
<dbReference type="InterPro" id="IPR036188">
    <property type="entry name" value="FAD/NAD-bd_sf"/>
</dbReference>
<dbReference type="Proteomes" id="UP000587942">
    <property type="component" value="Unassembled WGS sequence"/>
</dbReference>